<dbReference type="Pfam" id="PF07690">
    <property type="entry name" value="MFS_1"/>
    <property type="match status" value="1"/>
</dbReference>
<dbReference type="PROSITE" id="PS50850">
    <property type="entry name" value="MFS"/>
    <property type="match status" value="1"/>
</dbReference>
<dbReference type="eggNOG" id="COG2814">
    <property type="taxonomic scope" value="Bacteria"/>
</dbReference>
<sequence precursor="true">MHQLTQKRKTTVMIALMATMFFAAINQTIISAALPKVIAQLGGMDYYSWVITGYMLTSTISTVIFGKLSDIYGRKIFLLSGIIIFLIGSFLTGLSANIFQMIAFRGIQGIGGGILMSISLTAVGDLYPPQERAKWTGVMMSIFGISSILGPVLGGVMVDYVAWKWLFWIFLPLGVIALIMIWSLFPKLSGNSSESIDYLGSIFLALSITSLLLGFSWAGTKYAWALPQSLGLFAATLVGILVLILIERNAKSPVMPLSMFKNKGVTISFVASFVMSGGMMGAMSYIPFFIQGVKGHSATTSGLLNIPMSLMMIIFSTLVGRWMSKYGNYRLFAVLGLGIMSASMIIMANMNNIVWAAISLIIFGVGLGFGMTVFTTTAQNSAPTSQLGVVTASCTLFRNLGGTIFIAIFGSIMNTSMARNMEKVMSSGSGIDLTKLDVETAEKFKAMANPQLLLDNTKLEAIQASMPEQVQLLFSKVMDLVRTVMGDALTSVFYIGALLLLVGVVLSLFLKVQTADKDNNEEFEEKEEAAA</sequence>
<name>B8I5X8_RUMCH</name>
<dbReference type="InterPro" id="IPR004638">
    <property type="entry name" value="EmrB-like"/>
</dbReference>
<keyword evidence="5 7" id="KW-1133">Transmembrane helix</keyword>
<evidence type="ECO:0000256" key="4">
    <source>
        <dbReference type="ARBA" id="ARBA00022692"/>
    </source>
</evidence>
<dbReference type="InterPro" id="IPR020846">
    <property type="entry name" value="MFS_dom"/>
</dbReference>
<feature type="transmembrane region" description="Helical" evidence="7">
    <location>
        <begin position="12"/>
        <end position="34"/>
    </location>
</feature>
<feature type="transmembrane region" description="Helical" evidence="7">
    <location>
        <begin position="267"/>
        <end position="290"/>
    </location>
</feature>
<dbReference type="PANTHER" id="PTHR23501">
    <property type="entry name" value="MAJOR FACILITATOR SUPERFAMILY"/>
    <property type="match status" value="1"/>
</dbReference>
<feature type="transmembrane region" description="Helical" evidence="7">
    <location>
        <begin position="135"/>
        <end position="153"/>
    </location>
</feature>
<dbReference type="KEGG" id="cce:Ccel_0411"/>
<evidence type="ECO:0000256" key="5">
    <source>
        <dbReference type="ARBA" id="ARBA00022989"/>
    </source>
</evidence>
<dbReference type="STRING" id="394503.Ccel_0411"/>
<comment type="subcellular location">
    <subcellularLocation>
        <location evidence="1">Cell membrane</location>
        <topology evidence="1">Multi-pass membrane protein</topology>
    </subcellularLocation>
</comment>
<evidence type="ECO:0000313" key="9">
    <source>
        <dbReference type="EMBL" id="ACL74795.1"/>
    </source>
</evidence>
<feature type="transmembrane region" description="Helical" evidence="7">
    <location>
        <begin position="46"/>
        <end position="65"/>
    </location>
</feature>
<evidence type="ECO:0000259" key="8">
    <source>
        <dbReference type="PROSITE" id="PS50850"/>
    </source>
</evidence>
<keyword evidence="2" id="KW-0813">Transport</keyword>
<protein>
    <submittedName>
        <fullName evidence="9">Drug resistance transporter, EmrB/QacA subfamily</fullName>
    </submittedName>
</protein>
<dbReference type="Proteomes" id="UP000001349">
    <property type="component" value="Chromosome"/>
</dbReference>
<dbReference type="EMBL" id="CP001348">
    <property type="protein sequence ID" value="ACL74795.1"/>
    <property type="molecule type" value="Genomic_DNA"/>
</dbReference>
<accession>B8I5X8</accession>
<feature type="domain" description="Major facilitator superfamily (MFS) profile" evidence="8">
    <location>
        <begin position="12"/>
        <end position="515"/>
    </location>
</feature>
<dbReference type="NCBIfam" id="TIGR00711">
    <property type="entry name" value="efflux_EmrB"/>
    <property type="match status" value="1"/>
</dbReference>
<evidence type="ECO:0000256" key="1">
    <source>
        <dbReference type="ARBA" id="ARBA00004651"/>
    </source>
</evidence>
<dbReference type="GO" id="GO:0022857">
    <property type="term" value="F:transmembrane transporter activity"/>
    <property type="evidence" value="ECO:0007669"/>
    <property type="project" value="InterPro"/>
</dbReference>
<evidence type="ECO:0000256" key="7">
    <source>
        <dbReference type="SAM" id="Phobius"/>
    </source>
</evidence>
<feature type="transmembrane region" description="Helical" evidence="7">
    <location>
        <begin position="387"/>
        <end position="413"/>
    </location>
</feature>
<keyword evidence="6 7" id="KW-0472">Membrane</keyword>
<dbReference type="PANTHER" id="PTHR23501:SF197">
    <property type="entry name" value="COMD"/>
    <property type="match status" value="1"/>
</dbReference>
<feature type="transmembrane region" description="Helical" evidence="7">
    <location>
        <begin position="77"/>
        <end position="96"/>
    </location>
</feature>
<dbReference type="CDD" id="cd17502">
    <property type="entry name" value="MFS_Azr1_MDR_like"/>
    <property type="match status" value="1"/>
</dbReference>
<feature type="transmembrane region" description="Helical" evidence="7">
    <location>
        <begin position="488"/>
        <end position="510"/>
    </location>
</feature>
<feature type="transmembrane region" description="Helical" evidence="7">
    <location>
        <begin position="353"/>
        <end position="375"/>
    </location>
</feature>
<keyword evidence="10" id="KW-1185">Reference proteome</keyword>
<evidence type="ECO:0000256" key="2">
    <source>
        <dbReference type="ARBA" id="ARBA00022448"/>
    </source>
</evidence>
<feature type="transmembrane region" description="Helical" evidence="7">
    <location>
        <begin position="197"/>
        <end position="218"/>
    </location>
</feature>
<evidence type="ECO:0000313" key="10">
    <source>
        <dbReference type="Proteomes" id="UP000001349"/>
    </source>
</evidence>
<feature type="transmembrane region" description="Helical" evidence="7">
    <location>
        <begin position="165"/>
        <end position="185"/>
    </location>
</feature>
<feature type="transmembrane region" description="Helical" evidence="7">
    <location>
        <begin position="224"/>
        <end position="246"/>
    </location>
</feature>
<dbReference type="SUPFAM" id="SSF103473">
    <property type="entry name" value="MFS general substrate transporter"/>
    <property type="match status" value="1"/>
</dbReference>
<dbReference type="InterPro" id="IPR036259">
    <property type="entry name" value="MFS_trans_sf"/>
</dbReference>
<dbReference type="Gene3D" id="1.20.1720.10">
    <property type="entry name" value="Multidrug resistance protein D"/>
    <property type="match status" value="1"/>
</dbReference>
<gene>
    <name evidence="9" type="ordered locus">Ccel_0411</name>
</gene>
<dbReference type="InterPro" id="IPR011701">
    <property type="entry name" value="MFS"/>
</dbReference>
<reference evidence="9 10" key="1">
    <citation type="submission" date="2009-01" db="EMBL/GenBank/DDBJ databases">
        <title>Complete sequence of Clostridium cellulolyticum H10.</title>
        <authorList>
            <consortium name="US DOE Joint Genome Institute"/>
            <person name="Lucas S."/>
            <person name="Copeland A."/>
            <person name="Lapidus A."/>
            <person name="Glavina del Rio T."/>
            <person name="Dalin E."/>
            <person name="Tice H."/>
            <person name="Bruce D."/>
            <person name="Goodwin L."/>
            <person name="Pitluck S."/>
            <person name="Chertkov O."/>
            <person name="Saunders E."/>
            <person name="Brettin T."/>
            <person name="Detter J.C."/>
            <person name="Han C."/>
            <person name="Larimer F."/>
            <person name="Land M."/>
            <person name="Hauser L."/>
            <person name="Kyrpides N."/>
            <person name="Ivanova N."/>
            <person name="Zhou J."/>
            <person name="Richardson P."/>
        </authorList>
    </citation>
    <scope>NUCLEOTIDE SEQUENCE [LARGE SCALE GENOMIC DNA]</scope>
    <source>
        <strain evidence="10">ATCC 35319 / DSM 5812 / JCM 6584 / H10</strain>
    </source>
</reference>
<dbReference type="Gene3D" id="1.20.1250.20">
    <property type="entry name" value="MFS general substrate transporter like domains"/>
    <property type="match status" value="1"/>
</dbReference>
<keyword evidence="3" id="KW-1003">Cell membrane</keyword>
<feature type="transmembrane region" description="Helical" evidence="7">
    <location>
        <begin position="302"/>
        <end position="322"/>
    </location>
</feature>
<feature type="transmembrane region" description="Helical" evidence="7">
    <location>
        <begin position="329"/>
        <end position="347"/>
    </location>
</feature>
<dbReference type="FunFam" id="1.20.1720.10:FF:000004">
    <property type="entry name" value="EmrB/QacA family drug resistance transporter"/>
    <property type="match status" value="1"/>
</dbReference>
<dbReference type="PRINTS" id="PR01036">
    <property type="entry name" value="TCRTETB"/>
</dbReference>
<dbReference type="GO" id="GO:0005886">
    <property type="term" value="C:plasma membrane"/>
    <property type="evidence" value="ECO:0007669"/>
    <property type="project" value="UniProtKB-SubCell"/>
</dbReference>
<dbReference type="OrthoDB" id="102502at2"/>
<evidence type="ECO:0000256" key="3">
    <source>
        <dbReference type="ARBA" id="ARBA00022475"/>
    </source>
</evidence>
<dbReference type="HOGENOM" id="CLU_000960_2_5_9"/>
<evidence type="ECO:0000256" key="6">
    <source>
        <dbReference type="ARBA" id="ARBA00023136"/>
    </source>
</evidence>
<organism evidence="9 10">
    <name type="scientific">Ruminiclostridium cellulolyticum (strain ATCC 35319 / DSM 5812 / JCM 6584 / H10)</name>
    <name type="common">Clostridium cellulolyticum</name>
    <dbReference type="NCBI Taxonomy" id="394503"/>
    <lineage>
        <taxon>Bacteria</taxon>
        <taxon>Bacillati</taxon>
        <taxon>Bacillota</taxon>
        <taxon>Clostridia</taxon>
        <taxon>Eubacteriales</taxon>
        <taxon>Oscillospiraceae</taxon>
        <taxon>Ruminiclostridium</taxon>
    </lineage>
</organism>
<dbReference type="AlphaFoldDB" id="B8I5X8"/>
<proteinExistence type="predicted"/>
<keyword evidence="4 7" id="KW-0812">Transmembrane</keyword>
<feature type="transmembrane region" description="Helical" evidence="7">
    <location>
        <begin position="102"/>
        <end position="123"/>
    </location>
</feature>